<sequence>MDFNSSFASRRFYGADALNNSTINSSARFNGSNRNLNESNDSYRTPGESQFNYTAEESARNISDIQRRSTFTGMDSSFTTRRRIMLQSTPITNRRIGERVPPIPNFDVSTITTVNENEENKQRAAEDRSCVPHFFGASALPEKPRIQRDETYINRRVDNDNYPSFKSSSSSSRTLFAPSCSRSNTFANRKDLPGRETRFSPYPQKTEKESRLSKNGPPLRSLNDSKPMIKRKTDDDSPVVKPSPSPEERDFWMTVFGFDKQKGTERIIELFSRHGQIVKTAFPTGDGNWIHIRYATKVHVEQALQRQGEFIDNYFIGCIQSSNVPYGCDSCDWNIAVPSINTTDNQIVISLECALLLFHHQMHQLLHPKEAA</sequence>
<name>A0AC34FPB9_9BILA</name>
<dbReference type="WBParaSite" id="ES5_v2.g19171.t1">
    <property type="protein sequence ID" value="ES5_v2.g19171.t1"/>
    <property type="gene ID" value="ES5_v2.g19171"/>
</dbReference>
<proteinExistence type="predicted"/>
<dbReference type="Proteomes" id="UP000887579">
    <property type="component" value="Unplaced"/>
</dbReference>
<organism evidence="1 2">
    <name type="scientific">Panagrolaimus sp. ES5</name>
    <dbReference type="NCBI Taxonomy" id="591445"/>
    <lineage>
        <taxon>Eukaryota</taxon>
        <taxon>Metazoa</taxon>
        <taxon>Ecdysozoa</taxon>
        <taxon>Nematoda</taxon>
        <taxon>Chromadorea</taxon>
        <taxon>Rhabditida</taxon>
        <taxon>Tylenchina</taxon>
        <taxon>Panagrolaimomorpha</taxon>
        <taxon>Panagrolaimoidea</taxon>
        <taxon>Panagrolaimidae</taxon>
        <taxon>Panagrolaimus</taxon>
    </lineage>
</organism>
<protein>
    <submittedName>
        <fullName evidence="2">Nucleoporin NUP35</fullName>
    </submittedName>
</protein>
<evidence type="ECO:0000313" key="1">
    <source>
        <dbReference type="Proteomes" id="UP000887579"/>
    </source>
</evidence>
<accession>A0AC34FPB9</accession>
<evidence type="ECO:0000313" key="2">
    <source>
        <dbReference type="WBParaSite" id="ES5_v2.g19171.t1"/>
    </source>
</evidence>
<reference evidence="2" key="1">
    <citation type="submission" date="2022-11" db="UniProtKB">
        <authorList>
            <consortium name="WormBaseParasite"/>
        </authorList>
    </citation>
    <scope>IDENTIFICATION</scope>
</reference>